<evidence type="ECO:0000313" key="5">
    <source>
        <dbReference type="Proteomes" id="UP001461498"/>
    </source>
</evidence>
<dbReference type="EMBL" id="JAPXFL010000006">
    <property type="protein sequence ID" value="KAK9505827.1"/>
    <property type="molecule type" value="Genomic_DNA"/>
</dbReference>
<keyword evidence="2" id="KW-0677">Repeat</keyword>
<organism evidence="4 5">
    <name type="scientific">Rhynocoris fuscipes</name>
    <dbReference type="NCBI Taxonomy" id="488301"/>
    <lineage>
        <taxon>Eukaryota</taxon>
        <taxon>Metazoa</taxon>
        <taxon>Ecdysozoa</taxon>
        <taxon>Arthropoda</taxon>
        <taxon>Hexapoda</taxon>
        <taxon>Insecta</taxon>
        <taxon>Pterygota</taxon>
        <taxon>Neoptera</taxon>
        <taxon>Paraneoptera</taxon>
        <taxon>Hemiptera</taxon>
        <taxon>Heteroptera</taxon>
        <taxon>Panheteroptera</taxon>
        <taxon>Cimicomorpha</taxon>
        <taxon>Reduviidae</taxon>
        <taxon>Harpactorinae</taxon>
        <taxon>Harpactorini</taxon>
        <taxon>Rhynocoris</taxon>
    </lineage>
</organism>
<dbReference type="GO" id="GO:0000045">
    <property type="term" value="P:autophagosome assembly"/>
    <property type="evidence" value="ECO:0007669"/>
    <property type="project" value="InterPro"/>
</dbReference>
<protein>
    <submittedName>
        <fullName evidence="4">Uncharacterized protein</fullName>
    </submittedName>
</protein>
<name>A0AAW1DA65_9HEMI</name>
<dbReference type="GO" id="GO:0000421">
    <property type="term" value="C:autophagosome membrane"/>
    <property type="evidence" value="ECO:0007669"/>
    <property type="project" value="TreeGrafter"/>
</dbReference>
<dbReference type="InterPro" id="IPR036322">
    <property type="entry name" value="WD40_repeat_dom_sf"/>
</dbReference>
<dbReference type="GO" id="GO:0043495">
    <property type="term" value="F:protein-membrane adaptor activity"/>
    <property type="evidence" value="ECO:0007669"/>
    <property type="project" value="TreeGrafter"/>
</dbReference>
<dbReference type="InterPro" id="IPR001680">
    <property type="entry name" value="WD40_rpt"/>
</dbReference>
<dbReference type="PANTHER" id="PTHR19878:SF8">
    <property type="entry name" value="AUTOPHAGY-RELATED 16, ISOFORM F"/>
    <property type="match status" value="1"/>
</dbReference>
<keyword evidence="5" id="KW-1185">Reference proteome</keyword>
<dbReference type="InterPro" id="IPR019775">
    <property type="entry name" value="WD40_repeat_CS"/>
</dbReference>
<sequence>MLQHTLTGHCGKVLAAKFLGELTKVVTGSYDRTLKIWDLRSRACVETKFAGSCCNDVVNSDSVGTTIMSGHFDKKIRFWDTRSEKSINEILLQGKVTSLALARDAKTLLCCVRDDTLRLVDLRVNQIVQTYSAEGFKVACDWTRAVFSPDGDYVAVGSSEGGVYIFKTSTAKLETVLRHHTCPVIAVSWHPYANYIASVDRSRKAVVWADP</sequence>
<evidence type="ECO:0000256" key="1">
    <source>
        <dbReference type="ARBA" id="ARBA00022574"/>
    </source>
</evidence>
<keyword evidence="1 3" id="KW-0853">WD repeat</keyword>
<dbReference type="GO" id="GO:0034274">
    <property type="term" value="C:Atg12-Atg5-Atg16 complex"/>
    <property type="evidence" value="ECO:0007669"/>
    <property type="project" value="TreeGrafter"/>
</dbReference>
<dbReference type="Proteomes" id="UP001461498">
    <property type="component" value="Unassembled WGS sequence"/>
</dbReference>
<evidence type="ECO:0000256" key="3">
    <source>
        <dbReference type="PROSITE-ProRule" id="PRU00221"/>
    </source>
</evidence>
<feature type="repeat" description="WD" evidence="3">
    <location>
        <begin position="6"/>
        <end position="47"/>
    </location>
</feature>
<dbReference type="Gene3D" id="2.130.10.10">
    <property type="entry name" value="YVTN repeat-like/Quinoprotein amine dehydrogenase"/>
    <property type="match status" value="1"/>
</dbReference>
<dbReference type="PROSITE" id="PS50294">
    <property type="entry name" value="WD_REPEATS_REGION"/>
    <property type="match status" value="2"/>
</dbReference>
<dbReference type="PROSITE" id="PS00678">
    <property type="entry name" value="WD_REPEATS_1"/>
    <property type="match status" value="1"/>
</dbReference>
<dbReference type="Pfam" id="PF00400">
    <property type="entry name" value="WD40"/>
    <property type="match status" value="3"/>
</dbReference>
<proteinExistence type="predicted"/>
<dbReference type="SUPFAM" id="SSF50978">
    <property type="entry name" value="WD40 repeat-like"/>
    <property type="match status" value="1"/>
</dbReference>
<dbReference type="PROSITE" id="PS50082">
    <property type="entry name" value="WD_REPEATS_2"/>
    <property type="match status" value="2"/>
</dbReference>
<reference evidence="4 5" key="1">
    <citation type="submission" date="2022-12" db="EMBL/GenBank/DDBJ databases">
        <title>Chromosome-level genome assembly of true bugs.</title>
        <authorList>
            <person name="Ma L."/>
            <person name="Li H."/>
        </authorList>
    </citation>
    <scope>NUCLEOTIDE SEQUENCE [LARGE SCALE GENOMIC DNA]</scope>
    <source>
        <strain evidence="4">Lab_2022b</strain>
    </source>
</reference>
<dbReference type="InterPro" id="IPR045160">
    <property type="entry name" value="ATG16"/>
</dbReference>
<dbReference type="SMART" id="SM00320">
    <property type="entry name" value="WD40"/>
    <property type="match status" value="5"/>
</dbReference>
<feature type="repeat" description="WD" evidence="3">
    <location>
        <begin position="64"/>
        <end position="89"/>
    </location>
</feature>
<evidence type="ECO:0000256" key="2">
    <source>
        <dbReference type="ARBA" id="ARBA00022737"/>
    </source>
</evidence>
<dbReference type="InterPro" id="IPR015943">
    <property type="entry name" value="WD40/YVTN_repeat-like_dom_sf"/>
</dbReference>
<dbReference type="PANTHER" id="PTHR19878">
    <property type="entry name" value="AUTOPHAGY PROTEIN 16-LIKE"/>
    <property type="match status" value="1"/>
</dbReference>
<dbReference type="GO" id="GO:0034045">
    <property type="term" value="C:phagophore assembly site membrane"/>
    <property type="evidence" value="ECO:0007669"/>
    <property type="project" value="TreeGrafter"/>
</dbReference>
<evidence type="ECO:0000313" key="4">
    <source>
        <dbReference type="EMBL" id="KAK9505827.1"/>
    </source>
</evidence>
<accession>A0AAW1DA65</accession>
<gene>
    <name evidence="4" type="ORF">O3M35_009802</name>
</gene>
<comment type="caution">
    <text evidence="4">The sequence shown here is derived from an EMBL/GenBank/DDBJ whole genome shotgun (WGS) entry which is preliminary data.</text>
</comment>
<dbReference type="AlphaFoldDB" id="A0AAW1DA65"/>